<dbReference type="RefSeq" id="WP_062612207.1">
    <property type="nucleotide sequence ID" value="NZ_JAMQRX010000005.1"/>
</dbReference>
<dbReference type="GO" id="GO:0005524">
    <property type="term" value="F:ATP binding"/>
    <property type="evidence" value="ECO:0007669"/>
    <property type="project" value="UniProtKB-KW"/>
</dbReference>
<dbReference type="SMART" id="SM00382">
    <property type="entry name" value="AAA"/>
    <property type="match status" value="1"/>
</dbReference>
<keyword evidence="3" id="KW-0813">Transport</keyword>
<dbReference type="Gene3D" id="3.40.50.300">
    <property type="entry name" value="P-loop containing nucleotide triphosphate hydrolases"/>
    <property type="match status" value="1"/>
</dbReference>
<dbReference type="InterPro" id="IPR003593">
    <property type="entry name" value="AAA+_ATPase"/>
</dbReference>
<dbReference type="InterPro" id="IPR003439">
    <property type="entry name" value="ABC_transporter-like_ATP-bd"/>
</dbReference>
<dbReference type="STRING" id="59561.AQZ59_00135"/>
<dbReference type="GO" id="GO:0005886">
    <property type="term" value="C:plasma membrane"/>
    <property type="evidence" value="ECO:0007669"/>
    <property type="project" value="UniProtKB-SubCell"/>
</dbReference>
<evidence type="ECO:0000259" key="8">
    <source>
        <dbReference type="PROSITE" id="PS50893"/>
    </source>
</evidence>
<protein>
    <submittedName>
        <fullName evidence="9">Aliphatic sulfonates import ATP-binding protein SsuB</fullName>
        <ecNumber evidence="9">3.6.3.-</ecNumber>
    </submittedName>
</protein>
<evidence type="ECO:0000313" key="10">
    <source>
        <dbReference type="Proteomes" id="UP000054404"/>
    </source>
</evidence>
<dbReference type="PANTHER" id="PTHR42711:SF5">
    <property type="entry name" value="ABC TRANSPORTER ATP-BINDING PROTEIN NATA"/>
    <property type="match status" value="1"/>
</dbReference>
<dbReference type="EMBL" id="LNIZ01000001">
    <property type="protein sequence ID" value="KTF04835.1"/>
    <property type="molecule type" value="Genomic_DNA"/>
</dbReference>
<feature type="domain" description="ABC transporter" evidence="8">
    <location>
        <begin position="5"/>
        <end position="239"/>
    </location>
</feature>
<evidence type="ECO:0000256" key="3">
    <source>
        <dbReference type="ARBA" id="ARBA00022448"/>
    </source>
</evidence>
<keyword evidence="6" id="KW-0046">Antibiotic resistance</keyword>
<dbReference type="Pfam" id="PF00005">
    <property type="entry name" value="ABC_tran"/>
    <property type="match status" value="1"/>
</dbReference>
<dbReference type="PANTHER" id="PTHR42711">
    <property type="entry name" value="ABC TRANSPORTER ATP-BINDING PROTEIN"/>
    <property type="match status" value="1"/>
</dbReference>
<reference evidence="9 10" key="1">
    <citation type="submission" date="2015-11" db="EMBL/GenBank/DDBJ databases">
        <title>Draft Genome Sequence of the Type Strain Trueperella bernardiae LCDC 89-0504T, Isolated from Blood Culture.</title>
        <authorList>
            <person name="Bernier A.-M."/>
            <person name="Bernard K."/>
        </authorList>
    </citation>
    <scope>NUCLEOTIDE SEQUENCE [LARGE SCALE GENOMIC DNA]</scope>
    <source>
        <strain evidence="9 10">LCDC 89-0504</strain>
    </source>
</reference>
<evidence type="ECO:0000256" key="1">
    <source>
        <dbReference type="ARBA" id="ARBA00004202"/>
    </source>
</evidence>
<keyword evidence="4" id="KW-0547">Nucleotide-binding</keyword>
<gene>
    <name evidence="9" type="primary">ssuB</name>
    <name evidence="9" type="ORF">AQZ59_00135</name>
</gene>
<evidence type="ECO:0000256" key="5">
    <source>
        <dbReference type="ARBA" id="ARBA00022840"/>
    </source>
</evidence>
<evidence type="ECO:0000256" key="7">
    <source>
        <dbReference type="SAM" id="MobiDB-lite"/>
    </source>
</evidence>
<keyword evidence="5 9" id="KW-0067">ATP-binding</keyword>
<dbReference type="AlphaFoldDB" id="A0A0W1KM56"/>
<dbReference type="PATRIC" id="fig|59561.3.peg.135"/>
<dbReference type="SUPFAM" id="SSF52540">
    <property type="entry name" value="P-loop containing nucleoside triphosphate hydrolases"/>
    <property type="match status" value="1"/>
</dbReference>
<dbReference type="GO" id="GO:0016887">
    <property type="term" value="F:ATP hydrolysis activity"/>
    <property type="evidence" value="ECO:0007669"/>
    <property type="project" value="InterPro"/>
</dbReference>
<evidence type="ECO:0000256" key="2">
    <source>
        <dbReference type="ARBA" id="ARBA00005417"/>
    </source>
</evidence>
<sequence length="260" mass="27459">MTPAVTASGLHVQLGSAHILLGIDFELAQGRTLAVLGANGSGKSTLVRVLVGAIPTSAGTITLFGTDLTARRKVDWARIGFAPQRTTATSGVPATALETVMGGLVYGNLLRPRRGGREAAMAALETVGLADRANESVQTFSGGQQQRILTARALVRDPDLLILDEPFAGVDSSSRETILATLAAEKAKGKTIILVLHEVHEYRELVDEALILDAGRVLEHTTDIADLHGSGHHALPGHDHVHEHGDNAPHYRSPWLGGPL</sequence>
<keyword evidence="10" id="KW-1185">Reference proteome</keyword>
<dbReference type="Proteomes" id="UP000054404">
    <property type="component" value="Unassembled WGS sequence"/>
</dbReference>
<proteinExistence type="inferred from homology"/>
<name>A0A0W1KM56_9ACTO</name>
<dbReference type="OrthoDB" id="5296765at2"/>
<feature type="region of interest" description="Disordered" evidence="7">
    <location>
        <begin position="235"/>
        <end position="260"/>
    </location>
</feature>
<dbReference type="EC" id="3.6.3.-" evidence="9"/>
<evidence type="ECO:0000256" key="6">
    <source>
        <dbReference type="ARBA" id="ARBA00023251"/>
    </source>
</evidence>
<comment type="caution">
    <text evidence="9">The sequence shown here is derived from an EMBL/GenBank/DDBJ whole genome shotgun (WGS) entry which is preliminary data.</text>
</comment>
<dbReference type="InterPro" id="IPR027417">
    <property type="entry name" value="P-loop_NTPase"/>
</dbReference>
<organism evidence="9 10">
    <name type="scientific">Trueperella bernardiae</name>
    <dbReference type="NCBI Taxonomy" id="59561"/>
    <lineage>
        <taxon>Bacteria</taxon>
        <taxon>Bacillati</taxon>
        <taxon>Actinomycetota</taxon>
        <taxon>Actinomycetes</taxon>
        <taxon>Actinomycetales</taxon>
        <taxon>Actinomycetaceae</taxon>
        <taxon>Trueperella</taxon>
    </lineage>
</organism>
<comment type="similarity">
    <text evidence="2">Belongs to the ABC transporter superfamily.</text>
</comment>
<evidence type="ECO:0000313" key="9">
    <source>
        <dbReference type="EMBL" id="KTF04835.1"/>
    </source>
</evidence>
<comment type="subcellular location">
    <subcellularLocation>
        <location evidence="1">Cell membrane</location>
        <topology evidence="1">Peripheral membrane protein</topology>
    </subcellularLocation>
</comment>
<evidence type="ECO:0000256" key="4">
    <source>
        <dbReference type="ARBA" id="ARBA00022741"/>
    </source>
</evidence>
<dbReference type="PROSITE" id="PS50893">
    <property type="entry name" value="ABC_TRANSPORTER_2"/>
    <property type="match status" value="1"/>
</dbReference>
<dbReference type="InterPro" id="IPR050763">
    <property type="entry name" value="ABC_transporter_ATP-binding"/>
</dbReference>
<keyword evidence="9" id="KW-0378">Hydrolase</keyword>
<feature type="compositionally biased region" description="Basic and acidic residues" evidence="7">
    <location>
        <begin position="236"/>
        <end position="249"/>
    </location>
</feature>
<accession>A0A0W1KM56</accession>
<dbReference type="GO" id="GO:0046677">
    <property type="term" value="P:response to antibiotic"/>
    <property type="evidence" value="ECO:0007669"/>
    <property type="project" value="UniProtKB-KW"/>
</dbReference>